<evidence type="ECO:0000259" key="4">
    <source>
        <dbReference type="Pfam" id="PF05738"/>
    </source>
</evidence>
<feature type="signal peptide" evidence="3">
    <location>
        <begin position="1"/>
        <end position="36"/>
    </location>
</feature>
<dbReference type="AlphaFoldDB" id="A0A150H9L1"/>
<keyword evidence="3" id="KW-0732">Signal</keyword>
<evidence type="ECO:0000256" key="1">
    <source>
        <dbReference type="SAM" id="MobiDB-lite"/>
    </source>
</evidence>
<evidence type="ECO:0000256" key="3">
    <source>
        <dbReference type="SAM" id="SignalP"/>
    </source>
</evidence>
<evidence type="ECO:0000313" key="6">
    <source>
        <dbReference type="Proteomes" id="UP000243589"/>
    </source>
</evidence>
<protein>
    <submittedName>
        <fullName evidence="5">Putative hemoglobin and hemoglobin-haptoglobin-binding protein 3</fullName>
    </submittedName>
</protein>
<accession>A0A150H9L1</accession>
<dbReference type="EMBL" id="LQQC01000008">
    <property type="protein sequence ID" value="KXZ58796.1"/>
    <property type="molecule type" value="Genomic_DNA"/>
</dbReference>
<dbReference type="Gene3D" id="2.60.40.740">
    <property type="match status" value="1"/>
</dbReference>
<name>A0A150H9L1_9MICO</name>
<sequence length="1149" mass="123612">MAGLKTSDRSMQKRIVTFVAMLVALLMVLAPQSVYAAGTAQSNGGTKAYELEGEWKKQPEEVTSGLDVLSMVWHMDINDSAPAPGNDPTTDNLLTVTVENAHFGEIPSECLSVDKGASKLSEDKRTLTCDIGERDEGTAQMVLSGVKVDGPAKSKVTAKATFRGLEATLPEIPIVAPFLMDAKFDAGAPSSLTGQPDTDQFMNFPFSLSHASGSPEGPGSVSYDITINGVRGEKITPQEVACAPIDRVHPGYPFSAPGKPQEQTAKFPTCEFTLIDPDTNTFRLTLSDLDYKSKRAEFDSNGIRLPQVQPKYPREVIAAGELRVKVPYRASGPDSNRNTNVKLKASAPTYTAVDGSTSDDDPSNNENRAPMIRGNWTGAWVVGSQSPKAYPGIGWSDTSRAPVGATVMSVSGIAPPRVEGFSDNWICNTLDTQRVDFVNARVVADPDAKPNVYYGKNIEDIKILYYTGEVEDPNLFKCGTEETPFDEGKDEKDGWSYTKPDDLSKVKAVKVRVPRDKGHLSKLPQSYFYLTIEQKIHDDVEVGADVWTWTSVLNETHTKWDMGINAKIAYDRVTNEREITPGFASPGVITEGVRYPYAGPGRDLLRVVPSLPVVVKDVAQPEYGPGEEADYTIRYGLESEVANMPKDQVVIKDTLPKGMEYVAGSADVEPEVTTNSKGQQVLTWTKADVEPNIRVFDEGNAGVINYKATLPKDAEPGDVYVNEVSATSQGQTRKAQAKVTVPEAGYTSLKKSVKTPVVDETPNGVAANEWTIDLTSNDPTKSNLTDVIDVLPANGDPQGSKFDGTLKVTGVEGAEGAKVYSTTATDVDEDPNAKANGKTGEPSDIWEEGLQEDATAIRVITAAPLAYGDKQTITVKTELHEAESGDVVVNKAVGRAENTRLRMRTSAQFTVRTPIDVNVEKVWKNEQGENLTETPNAVKVQLIRKRGEESTPVGDKVELSAAGGWKHTFEKLPTAIDGDPVTYTVKEDSVEGYNSAVEVEEAGNAYEVTVTNTRKAEPTPEPTPDPSDEPTPEPTPDPSDEPTPEPTPDPSDEPTPEPTPDPSDEPTPEPTPDPSDEPTPEPSDEPTPGPSGTPTPEPSEDPTPGPAPREPGSPGPGMPRTGAEFAGLLAVAVAAIGAGTLLMFRTRRS</sequence>
<dbReference type="SUPFAM" id="SSF49478">
    <property type="entry name" value="Cna protein B-type domain"/>
    <property type="match status" value="1"/>
</dbReference>
<comment type="caution">
    <text evidence="5">The sequence shown here is derived from an EMBL/GenBank/DDBJ whole genome shotgun (WGS) entry which is preliminary data.</text>
</comment>
<dbReference type="PANTHER" id="PTHR36721:SF1">
    <property type="entry name" value="OS04G0446401 PROTEIN"/>
    <property type="match status" value="1"/>
</dbReference>
<dbReference type="InterPro" id="IPR008454">
    <property type="entry name" value="Collagen-bd_Cna-like_B-typ_dom"/>
</dbReference>
<gene>
    <name evidence="5" type="ORF">Bravens_00667</name>
</gene>
<evidence type="ECO:0000313" key="5">
    <source>
        <dbReference type="EMBL" id="KXZ58796.1"/>
    </source>
</evidence>
<feature type="region of interest" description="Disordered" evidence="1">
    <location>
        <begin position="348"/>
        <end position="368"/>
    </location>
</feature>
<dbReference type="Proteomes" id="UP000243589">
    <property type="component" value="Unassembled WGS sequence"/>
</dbReference>
<proteinExistence type="predicted"/>
<keyword evidence="6" id="KW-1185">Reference proteome</keyword>
<dbReference type="RefSeq" id="WP_244878107.1">
    <property type="nucleotide sequence ID" value="NZ_LQQC01000008.1"/>
</dbReference>
<dbReference type="Gene3D" id="2.60.40.1140">
    <property type="entry name" value="Collagen-binding surface protein Cna, B-type domain"/>
    <property type="match status" value="1"/>
</dbReference>
<dbReference type="PATRIC" id="fig|479117.4.peg.666"/>
<feature type="transmembrane region" description="Helical" evidence="2">
    <location>
        <begin position="1125"/>
        <end position="1144"/>
    </location>
</feature>
<keyword evidence="2" id="KW-0812">Transmembrane</keyword>
<feature type="compositionally biased region" description="Acidic residues" evidence="1">
    <location>
        <begin position="1074"/>
        <end position="1084"/>
    </location>
</feature>
<dbReference type="PANTHER" id="PTHR36721">
    <property type="entry name" value="PROLINE-RICH FAMILY PROTEIN"/>
    <property type="match status" value="1"/>
</dbReference>
<evidence type="ECO:0000256" key="2">
    <source>
        <dbReference type="SAM" id="Phobius"/>
    </source>
</evidence>
<feature type="domain" description="CNA-B" evidence="4">
    <location>
        <begin position="917"/>
        <end position="1013"/>
    </location>
</feature>
<dbReference type="CDD" id="cd00222">
    <property type="entry name" value="CollagenBindB"/>
    <property type="match status" value="1"/>
</dbReference>
<feature type="chain" id="PRO_5007562470" evidence="3">
    <location>
        <begin position="37"/>
        <end position="1149"/>
    </location>
</feature>
<organism evidence="5 6">
    <name type="scientific">Brevibacterium ravenspurgense</name>
    <dbReference type="NCBI Taxonomy" id="479117"/>
    <lineage>
        <taxon>Bacteria</taxon>
        <taxon>Bacillati</taxon>
        <taxon>Actinomycetota</taxon>
        <taxon>Actinomycetes</taxon>
        <taxon>Micrococcales</taxon>
        <taxon>Brevibacteriaceae</taxon>
        <taxon>Brevibacterium</taxon>
    </lineage>
</organism>
<feature type="region of interest" description="Disordered" evidence="1">
    <location>
        <begin position="1000"/>
        <end position="1122"/>
    </location>
</feature>
<reference evidence="5 6" key="1">
    <citation type="submission" date="2016-01" db="EMBL/GenBank/DDBJ databases">
        <title>Use of Whole Genome Sequencing to ascertain that Brevibacterium massiliense (Roux, Raoult 2009) is a later heterotypic synonym of Brevibacterium ravenspurgense (Mages 2008).</title>
        <authorList>
            <person name="Bernier A.-M."/>
            <person name="Burdz T."/>
            <person name="Huynh C."/>
            <person name="Pachecho A.L."/>
            <person name="Wiebe D."/>
            <person name="Bonner C."/>
            <person name="Bernard K."/>
        </authorList>
    </citation>
    <scope>NUCLEOTIDE SEQUENCE [LARGE SCALE GENOMIC DNA]</scope>
    <source>
        <strain evidence="5 6">CCUG56047</strain>
    </source>
</reference>
<keyword evidence="2" id="KW-1133">Transmembrane helix</keyword>
<dbReference type="Pfam" id="PF05738">
    <property type="entry name" value="Cna_B"/>
    <property type="match status" value="1"/>
</dbReference>
<feature type="compositionally biased region" description="Pro residues" evidence="1">
    <location>
        <begin position="1085"/>
        <end position="1117"/>
    </location>
</feature>
<keyword evidence="2" id="KW-0472">Membrane</keyword>